<dbReference type="Gene3D" id="3.40.10.10">
    <property type="entry name" value="DNA Methylphosphotriester Repair Domain"/>
    <property type="match status" value="1"/>
</dbReference>
<keyword evidence="9" id="KW-0804">Transcription</keyword>
<evidence type="ECO:0000256" key="11">
    <source>
        <dbReference type="ARBA" id="ARBA00049348"/>
    </source>
</evidence>
<keyword evidence="4 15" id="KW-0489">Methyltransferase</keyword>
<keyword evidence="13" id="KW-0862">Zinc</keyword>
<dbReference type="SMART" id="SM00342">
    <property type="entry name" value="HTH_ARAC"/>
    <property type="match status" value="1"/>
</dbReference>
<dbReference type="InterPro" id="IPR009057">
    <property type="entry name" value="Homeodomain-like_sf"/>
</dbReference>
<dbReference type="PROSITE" id="PS00374">
    <property type="entry name" value="MGMT"/>
    <property type="match status" value="1"/>
</dbReference>
<organism evidence="15 16">
    <name type="scientific">Amaricoccus solimangrovi</name>
    <dbReference type="NCBI Taxonomy" id="2589815"/>
    <lineage>
        <taxon>Bacteria</taxon>
        <taxon>Pseudomonadati</taxon>
        <taxon>Pseudomonadota</taxon>
        <taxon>Alphaproteobacteria</taxon>
        <taxon>Rhodobacterales</taxon>
        <taxon>Paracoccaceae</taxon>
        <taxon>Amaricoccus</taxon>
    </lineage>
</organism>
<dbReference type="PANTHER" id="PTHR10815:SF14">
    <property type="entry name" value="BIFUNCTIONAL TRANSCRIPTIONAL ACTIVATOR_DNA REPAIR ENZYME ADA"/>
    <property type="match status" value="1"/>
</dbReference>
<protein>
    <recommendedName>
        <fullName evidence="3">methylated-DNA--[protein]-cysteine S-methyltransferase</fullName>
        <ecNumber evidence="3">2.1.1.63</ecNumber>
    </recommendedName>
</protein>
<dbReference type="Gene3D" id="1.10.10.10">
    <property type="entry name" value="Winged helix-like DNA-binding domain superfamily/Winged helix DNA-binding domain"/>
    <property type="match status" value="1"/>
</dbReference>
<comment type="catalytic activity">
    <reaction evidence="11">
        <text>a 6-O-methyl-2'-deoxyguanosine in DNA + L-cysteinyl-[protein] = S-methyl-L-cysteinyl-[protein] + a 2'-deoxyguanosine in DNA</text>
        <dbReference type="Rhea" id="RHEA:24000"/>
        <dbReference type="Rhea" id="RHEA-COMP:10131"/>
        <dbReference type="Rhea" id="RHEA-COMP:10132"/>
        <dbReference type="Rhea" id="RHEA-COMP:11367"/>
        <dbReference type="Rhea" id="RHEA-COMP:11368"/>
        <dbReference type="ChEBI" id="CHEBI:29950"/>
        <dbReference type="ChEBI" id="CHEBI:82612"/>
        <dbReference type="ChEBI" id="CHEBI:85445"/>
        <dbReference type="ChEBI" id="CHEBI:85448"/>
        <dbReference type="EC" id="2.1.1.63"/>
    </reaction>
</comment>
<dbReference type="Gene3D" id="3.30.160.70">
    <property type="entry name" value="Methylated DNA-protein cysteine methyltransferase domain"/>
    <property type="match status" value="1"/>
</dbReference>
<dbReference type="SUPFAM" id="SSF57884">
    <property type="entry name" value="Ada DNA repair protein, N-terminal domain (N-Ada 10)"/>
    <property type="match status" value="1"/>
</dbReference>
<dbReference type="GO" id="GO:0003700">
    <property type="term" value="F:DNA-binding transcription factor activity"/>
    <property type="evidence" value="ECO:0007669"/>
    <property type="project" value="InterPro"/>
</dbReference>
<dbReference type="InterPro" id="IPR036217">
    <property type="entry name" value="MethylDNA_cys_MeTrfase_DNAb"/>
</dbReference>
<evidence type="ECO:0000256" key="4">
    <source>
        <dbReference type="ARBA" id="ARBA00022603"/>
    </source>
</evidence>
<dbReference type="OrthoDB" id="9802228at2"/>
<comment type="cofactor">
    <cofactor evidence="13">
        <name>Zn(2+)</name>
        <dbReference type="ChEBI" id="CHEBI:29105"/>
    </cofactor>
    <text evidence="13">Binds 1 zinc ion per subunit.</text>
</comment>
<dbReference type="GO" id="GO:0032259">
    <property type="term" value="P:methylation"/>
    <property type="evidence" value="ECO:0007669"/>
    <property type="project" value="UniProtKB-KW"/>
</dbReference>
<evidence type="ECO:0000313" key="16">
    <source>
        <dbReference type="Proteomes" id="UP000319255"/>
    </source>
</evidence>
<dbReference type="InterPro" id="IPR016221">
    <property type="entry name" value="Bifunct_regulatory_prot_Ada"/>
</dbReference>
<comment type="similarity">
    <text evidence="2">Belongs to the MGMT family.</text>
</comment>
<keyword evidence="7" id="KW-0805">Transcription regulation</keyword>
<feature type="active site" description="Nucleophile; methyl group acceptor from either O6-methylguanine or O4-methylthymine" evidence="12">
    <location>
        <position position="329"/>
    </location>
</feature>
<sequence>MAPEETETRDAPEAAGEGRWRAVAARDAGADGRFVFAVTTTGIYCRPSCPARRPRRAHVRFFDTPAAAEAAGFRPCLRCHPKGPSRAEANAALVAAACRELDAAETAPDLPELARRIGLSPAHLHRLFKAATGLTPRAYAAGRRAGRLRAELSGGAGVTEALYAAGYGSAGRLYAESDAVLGMTPGAYRDGGADVAITWAVGASGLGPVLVARTERGVCAILMGAEAEAPEAALARRFPKARLVPGDADFAELVRLVIAFVEAPRTGLDLPLDLRGTAFQRRVWEALRAIPPGETASYAEIARRIGAPGSARAVAGACAANPVAVAVPCHRVLRGDGALSGYRWGVERKRDLLARERG</sequence>
<dbReference type="AlphaFoldDB" id="A0A501WZT2"/>
<keyword evidence="6" id="KW-0227">DNA damage</keyword>
<dbReference type="GO" id="GO:0006281">
    <property type="term" value="P:DNA repair"/>
    <property type="evidence" value="ECO:0007669"/>
    <property type="project" value="UniProtKB-KW"/>
</dbReference>
<evidence type="ECO:0000256" key="9">
    <source>
        <dbReference type="ARBA" id="ARBA00023163"/>
    </source>
</evidence>
<dbReference type="GO" id="GO:0003908">
    <property type="term" value="F:methylated-DNA-[protein]-cysteine S-methyltransferase activity"/>
    <property type="evidence" value="ECO:0007669"/>
    <property type="project" value="UniProtKB-EC"/>
</dbReference>
<dbReference type="InterPro" id="IPR036631">
    <property type="entry name" value="MGMT_N_sf"/>
</dbReference>
<feature type="binding site" evidence="13">
    <location>
        <position position="45"/>
    </location>
    <ligand>
        <name>Zn(2+)</name>
        <dbReference type="ChEBI" id="CHEBI:29105"/>
    </ligand>
</feature>
<dbReference type="SUPFAM" id="SSF46767">
    <property type="entry name" value="Methylated DNA-protein cysteine methyltransferase, C-terminal domain"/>
    <property type="match status" value="1"/>
</dbReference>
<dbReference type="Pfam" id="PF01035">
    <property type="entry name" value="DNA_binding_1"/>
    <property type="match status" value="1"/>
</dbReference>
<feature type="binding site" evidence="13">
    <location>
        <position position="49"/>
    </location>
    <ligand>
        <name>Zn(2+)</name>
        <dbReference type="ChEBI" id="CHEBI:29105"/>
    </ligand>
</feature>
<feature type="active site" description="Nucleophile; methyl group acceptor from methylphosphotriester" evidence="12">
    <location>
        <position position="45"/>
    </location>
</feature>
<dbReference type="InterPro" id="IPR004026">
    <property type="entry name" value="Ada_DNA_repair_Zn-bd"/>
</dbReference>
<keyword evidence="15" id="KW-0238">DNA-binding</keyword>
<evidence type="ECO:0000256" key="2">
    <source>
        <dbReference type="ARBA" id="ARBA00008711"/>
    </source>
</evidence>
<dbReference type="Pfam" id="PF02805">
    <property type="entry name" value="Ada_Zn_binding"/>
    <property type="match status" value="1"/>
</dbReference>
<evidence type="ECO:0000256" key="10">
    <source>
        <dbReference type="ARBA" id="ARBA00023204"/>
    </source>
</evidence>
<dbReference type="Pfam" id="PF02870">
    <property type="entry name" value="Methyltransf_1N"/>
    <property type="match status" value="1"/>
</dbReference>
<dbReference type="GO" id="GO:0008270">
    <property type="term" value="F:zinc ion binding"/>
    <property type="evidence" value="ECO:0007669"/>
    <property type="project" value="InterPro"/>
</dbReference>
<evidence type="ECO:0000259" key="14">
    <source>
        <dbReference type="PROSITE" id="PS01124"/>
    </source>
</evidence>
<dbReference type="InterPro" id="IPR001497">
    <property type="entry name" value="MethylDNA_cys_MeTrfase_AS"/>
</dbReference>
<evidence type="ECO:0000256" key="7">
    <source>
        <dbReference type="ARBA" id="ARBA00023015"/>
    </source>
</evidence>
<evidence type="ECO:0000256" key="5">
    <source>
        <dbReference type="ARBA" id="ARBA00022679"/>
    </source>
</evidence>
<feature type="binding site" evidence="13">
    <location>
        <position position="79"/>
    </location>
    <ligand>
        <name>Zn(2+)</name>
        <dbReference type="ChEBI" id="CHEBI:29105"/>
    </ligand>
</feature>
<dbReference type="PANTHER" id="PTHR10815">
    <property type="entry name" value="METHYLATED-DNA--PROTEIN-CYSTEINE METHYLTRANSFERASE"/>
    <property type="match status" value="1"/>
</dbReference>
<dbReference type="InterPro" id="IPR014048">
    <property type="entry name" value="MethylDNA_cys_MeTrfase_DNA-bd"/>
</dbReference>
<proteinExistence type="inferred from homology"/>
<evidence type="ECO:0000256" key="12">
    <source>
        <dbReference type="PIRSR" id="PIRSR000409-1"/>
    </source>
</evidence>
<keyword evidence="10" id="KW-0234">DNA repair</keyword>
<name>A0A501WZT2_9RHOB</name>
<dbReference type="GO" id="GO:0043565">
    <property type="term" value="F:sequence-specific DNA binding"/>
    <property type="evidence" value="ECO:0007669"/>
    <property type="project" value="InterPro"/>
</dbReference>
<keyword evidence="5 15" id="KW-0808">Transferase</keyword>
<dbReference type="FunFam" id="1.10.10.10:FF:000214">
    <property type="entry name" value="Methylated-DNA--protein-cysteine methyltransferase"/>
    <property type="match status" value="1"/>
</dbReference>
<gene>
    <name evidence="15" type="primary">ada</name>
    <name evidence="15" type="ORF">FJM51_01360</name>
</gene>
<dbReference type="SUPFAM" id="SSF46689">
    <property type="entry name" value="Homeodomain-like"/>
    <property type="match status" value="1"/>
</dbReference>
<dbReference type="NCBIfam" id="NF011964">
    <property type="entry name" value="PRK15435.1"/>
    <property type="match status" value="1"/>
</dbReference>
<dbReference type="Pfam" id="PF12833">
    <property type="entry name" value="HTH_18"/>
    <property type="match status" value="1"/>
</dbReference>
<reference evidence="15 16" key="1">
    <citation type="submission" date="2019-06" db="EMBL/GenBank/DDBJ databases">
        <title>A novel bacterium of genus Amaricoccus, isolated from marine sediment.</title>
        <authorList>
            <person name="Huang H."/>
            <person name="Mo K."/>
            <person name="Hu Y."/>
        </authorList>
    </citation>
    <scope>NUCLEOTIDE SEQUENCE [LARGE SCALE GENOMIC DNA]</scope>
    <source>
        <strain evidence="15 16">HB172011</strain>
    </source>
</reference>
<dbReference type="PROSITE" id="PS01124">
    <property type="entry name" value="HTH_ARAC_FAMILY_2"/>
    <property type="match status" value="1"/>
</dbReference>
<accession>A0A501WZT2</accession>
<keyword evidence="13" id="KW-0479">Metal-binding</keyword>
<dbReference type="EMBL" id="VFRP01000001">
    <property type="protein sequence ID" value="TPE53945.1"/>
    <property type="molecule type" value="Genomic_DNA"/>
</dbReference>
<dbReference type="PIRSF" id="PIRSF000409">
    <property type="entry name" value="Ada"/>
    <property type="match status" value="1"/>
</dbReference>
<evidence type="ECO:0000256" key="13">
    <source>
        <dbReference type="PIRSR" id="PIRSR000409-3"/>
    </source>
</evidence>
<evidence type="ECO:0000313" key="15">
    <source>
        <dbReference type="EMBL" id="TPE53945.1"/>
    </source>
</evidence>
<evidence type="ECO:0000256" key="6">
    <source>
        <dbReference type="ARBA" id="ARBA00022763"/>
    </source>
</evidence>
<dbReference type="Gene3D" id="1.10.10.60">
    <property type="entry name" value="Homeodomain-like"/>
    <property type="match status" value="1"/>
</dbReference>
<dbReference type="EC" id="2.1.1.63" evidence="3"/>
<evidence type="ECO:0000256" key="1">
    <source>
        <dbReference type="ARBA" id="ARBA00001286"/>
    </source>
</evidence>
<dbReference type="InterPro" id="IPR036388">
    <property type="entry name" value="WH-like_DNA-bd_sf"/>
</dbReference>
<feature type="domain" description="HTH araC/xylS-type" evidence="14">
    <location>
        <begin position="110"/>
        <end position="191"/>
    </location>
</feature>
<dbReference type="InterPro" id="IPR035451">
    <property type="entry name" value="Ada-like_dom_sf"/>
</dbReference>
<dbReference type="CDD" id="cd06445">
    <property type="entry name" value="ATase"/>
    <property type="match status" value="1"/>
</dbReference>
<dbReference type="NCBIfam" id="TIGR00589">
    <property type="entry name" value="ogt"/>
    <property type="match status" value="1"/>
</dbReference>
<dbReference type="SUPFAM" id="SSF53155">
    <property type="entry name" value="Methylated DNA-protein cysteine methyltransferase domain"/>
    <property type="match status" value="1"/>
</dbReference>
<comment type="catalytic activity">
    <reaction evidence="1">
        <text>a 4-O-methyl-thymidine in DNA + L-cysteinyl-[protein] = a thymidine in DNA + S-methyl-L-cysteinyl-[protein]</text>
        <dbReference type="Rhea" id="RHEA:53428"/>
        <dbReference type="Rhea" id="RHEA-COMP:10131"/>
        <dbReference type="Rhea" id="RHEA-COMP:10132"/>
        <dbReference type="Rhea" id="RHEA-COMP:13555"/>
        <dbReference type="Rhea" id="RHEA-COMP:13556"/>
        <dbReference type="ChEBI" id="CHEBI:29950"/>
        <dbReference type="ChEBI" id="CHEBI:82612"/>
        <dbReference type="ChEBI" id="CHEBI:137386"/>
        <dbReference type="ChEBI" id="CHEBI:137387"/>
        <dbReference type="EC" id="2.1.1.63"/>
    </reaction>
</comment>
<feature type="binding site" evidence="13">
    <location>
        <position position="76"/>
    </location>
    <ligand>
        <name>Zn(2+)</name>
        <dbReference type="ChEBI" id="CHEBI:29105"/>
    </ligand>
</feature>
<keyword evidence="16" id="KW-1185">Reference proteome</keyword>
<keyword evidence="8" id="KW-0010">Activator</keyword>
<evidence type="ECO:0000256" key="3">
    <source>
        <dbReference type="ARBA" id="ARBA00011918"/>
    </source>
</evidence>
<dbReference type="InterPro" id="IPR018060">
    <property type="entry name" value="HTH_AraC"/>
</dbReference>
<comment type="caution">
    <text evidence="15">The sequence shown here is derived from an EMBL/GenBank/DDBJ whole genome shotgun (WGS) entry which is preliminary data.</text>
</comment>
<dbReference type="InterPro" id="IPR008332">
    <property type="entry name" value="MethylG_MeTrfase_N"/>
</dbReference>
<dbReference type="Proteomes" id="UP000319255">
    <property type="component" value="Unassembled WGS sequence"/>
</dbReference>
<evidence type="ECO:0000256" key="8">
    <source>
        <dbReference type="ARBA" id="ARBA00023159"/>
    </source>
</evidence>